<evidence type="ECO:0000313" key="4">
    <source>
        <dbReference type="WBParaSite" id="PDA_v2.g30474.t1"/>
    </source>
</evidence>
<organism evidence="3 4">
    <name type="scientific">Panagrolaimus davidi</name>
    <dbReference type="NCBI Taxonomy" id="227884"/>
    <lineage>
        <taxon>Eukaryota</taxon>
        <taxon>Metazoa</taxon>
        <taxon>Ecdysozoa</taxon>
        <taxon>Nematoda</taxon>
        <taxon>Chromadorea</taxon>
        <taxon>Rhabditida</taxon>
        <taxon>Tylenchina</taxon>
        <taxon>Panagrolaimomorpha</taxon>
        <taxon>Panagrolaimoidea</taxon>
        <taxon>Panagrolaimidae</taxon>
        <taxon>Panagrolaimus</taxon>
    </lineage>
</organism>
<evidence type="ECO:0000256" key="2">
    <source>
        <dbReference type="SAM" id="Phobius"/>
    </source>
</evidence>
<feature type="transmembrane region" description="Helical" evidence="2">
    <location>
        <begin position="57"/>
        <end position="82"/>
    </location>
</feature>
<feature type="region of interest" description="Disordered" evidence="1">
    <location>
        <begin position="137"/>
        <end position="191"/>
    </location>
</feature>
<keyword evidence="3" id="KW-1185">Reference proteome</keyword>
<evidence type="ECO:0000313" key="3">
    <source>
        <dbReference type="Proteomes" id="UP000887578"/>
    </source>
</evidence>
<dbReference type="Proteomes" id="UP000887578">
    <property type="component" value="Unplaced"/>
</dbReference>
<feature type="region of interest" description="Disordered" evidence="1">
    <location>
        <begin position="85"/>
        <end position="115"/>
    </location>
</feature>
<protein>
    <submittedName>
        <fullName evidence="4">Uncharacterized protein</fullName>
    </submittedName>
</protein>
<dbReference type="AlphaFoldDB" id="A0A914QF86"/>
<feature type="compositionally biased region" description="Polar residues" evidence="1">
    <location>
        <begin position="137"/>
        <end position="149"/>
    </location>
</feature>
<accession>A0A914QF86</accession>
<proteinExistence type="predicted"/>
<name>A0A914QF86_9BILA</name>
<keyword evidence="2" id="KW-1133">Transmembrane helix</keyword>
<reference evidence="4" key="1">
    <citation type="submission" date="2022-11" db="UniProtKB">
        <authorList>
            <consortium name="WormBaseParasite"/>
        </authorList>
    </citation>
    <scope>IDENTIFICATION</scope>
</reference>
<sequence length="191" mass="20908">MSSLSTLASILLLPNDTTPGILATTLATKKRAILNAILTSTLPNLVTTEEPSFIAEYGLMLLIAAGIIIVFLLMLLCFCCATHSSSSSGTGRNQSVLPTYATPPPTETTVTRQQESAIYADQKGQPILKTYKVLTRSTSSNQSNHSMQSRGKLLPSKQHHRNQKHQNSTFVPLDTAQRKHKTATRQEHSQY</sequence>
<keyword evidence="2" id="KW-0812">Transmembrane</keyword>
<evidence type="ECO:0000256" key="1">
    <source>
        <dbReference type="SAM" id="MobiDB-lite"/>
    </source>
</evidence>
<keyword evidence="2" id="KW-0472">Membrane</keyword>
<dbReference type="WBParaSite" id="PDA_v2.g30474.t1">
    <property type="protein sequence ID" value="PDA_v2.g30474.t1"/>
    <property type="gene ID" value="PDA_v2.g30474"/>
</dbReference>